<proteinExistence type="predicted"/>
<name>A0A3Q9J2P6_9MICO</name>
<dbReference type="Gene3D" id="1.10.1780.10">
    <property type="entry name" value="Clp, N-terminal domain"/>
    <property type="match status" value="1"/>
</dbReference>
<protein>
    <recommendedName>
        <fullName evidence="3">Clp protease</fullName>
    </recommendedName>
</protein>
<reference evidence="1 2" key="1">
    <citation type="submission" date="2018-08" db="EMBL/GenBank/DDBJ databases">
        <title>Microbacterium oxydans strain HG3.</title>
        <authorList>
            <person name="ORTET P."/>
        </authorList>
    </citation>
    <scope>NUCLEOTIDE SEQUENCE [LARGE SCALE GENOMIC DNA]</scope>
    <source>
        <strain evidence="1 2">HG3</strain>
    </source>
</reference>
<sequence>MSRLVQAAATMHTLSLASMEEASRFGVRDTDIDHLLLALTIDPDTGGQILRGMGAGLDTARAAVAAQHAAQLESVGVATGVDEPGRIVFHETSGYEWTDRALAVWTAASSGDRRGDSAAVLRALVDEPSGLVEEILRRLDVDPDALRSRLDDTRVVDPARTDRIDENSFSAKRSIFVPAPIEHVWELLSSASRIPEWDHGVGEVGSAIAPTGPWEARTITVRNGKNVSVKDTYVRQRIFLDRFEDRAFVTWRFTYPDASVDTSRVLAFALEHAAGGIQIHVTLTWEVRGPRRGILHSIRRRVLRPVRRPVAHVLTYFQLTQTESGITRVFR</sequence>
<dbReference type="InterPro" id="IPR019587">
    <property type="entry name" value="Polyketide_cyclase/dehydratase"/>
</dbReference>
<dbReference type="AlphaFoldDB" id="A0A3Q9J2P6"/>
<dbReference type="InterPro" id="IPR036628">
    <property type="entry name" value="Clp_N_dom_sf"/>
</dbReference>
<dbReference type="Gene3D" id="3.30.530.20">
    <property type="match status" value="1"/>
</dbReference>
<dbReference type="InterPro" id="IPR023393">
    <property type="entry name" value="START-like_dom_sf"/>
</dbReference>
<dbReference type="SUPFAM" id="SSF55961">
    <property type="entry name" value="Bet v1-like"/>
    <property type="match status" value="1"/>
</dbReference>
<dbReference type="EMBL" id="CP031422">
    <property type="protein sequence ID" value="AZS38761.1"/>
    <property type="molecule type" value="Genomic_DNA"/>
</dbReference>
<accession>A0A3Q9J2P6</accession>
<dbReference type="KEGG" id="moy:CVS54_00058"/>
<organism evidence="1 2">
    <name type="scientific">Microbacterium oxydans</name>
    <dbReference type="NCBI Taxonomy" id="82380"/>
    <lineage>
        <taxon>Bacteria</taxon>
        <taxon>Bacillati</taxon>
        <taxon>Actinomycetota</taxon>
        <taxon>Actinomycetes</taxon>
        <taxon>Micrococcales</taxon>
        <taxon>Microbacteriaceae</taxon>
        <taxon>Microbacterium</taxon>
    </lineage>
</organism>
<evidence type="ECO:0000313" key="1">
    <source>
        <dbReference type="EMBL" id="AZS38761.1"/>
    </source>
</evidence>
<dbReference type="CDD" id="cd07812">
    <property type="entry name" value="SRPBCC"/>
    <property type="match status" value="1"/>
</dbReference>
<evidence type="ECO:0000313" key="2">
    <source>
        <dbReference type="Proteomes" id="UP000274841"/>
    </source>
</evidence>
<dbReference type="Proteomes" id="UP000274841">
    <property type="component" value="Chromosome"/>
</dbReference>
<evidence type="ECO:0008006" key="3">
    <source>
        <dbReference type="Google" id="ProtNLM"/>
    </source>
</evidence>
<gene>
    <name evidence="1" type="ORF">CVS54_00058</name>
</gene>
<dbReference type="Pfam" id="PF10604">
    <property type="entry name" value="Polyketide_cyc2"/>
    <property type="match status" value="1"/>
</dbReference>